<reference evidence="2" key="2">
    <citation type="submission" date="2020-04" db="EMBL/GenBank/DDBJ databases">
        <authorList>
            <consortium name="NCBI Genome Project"/>
        </authorList>
    </citation>
    <scope>NUCLEOTIDE SEQUENCE</scope>
    <source>
        <strain evidence="2">CBS 342.82</strain>
    </source>
</reference>
<keyword evidence="1" id="KW-1185">Reference proteome</keyword>
<evidence type="ECO:0000313" key="2">
    <source>
        <dbReference type="RefSeq" id="XP_033455851.1"/>
    </source>
</evidence>
<reference evidence="2" key="3">
    <citation type="submission" date="2025-08" db="UniProtKB">
        <authorList>
            <consortium name="RefSeq"/>
        </authorList>
    </citation>
    <scope>IDENTIFICATION</scope>
    <source>
        <strain evidence="2">CBS 342.82</strain>
    </source>
</reference>
<dbReference type="RefSeq" id="XP_033455851.1">
    <property type="nucleotide sequence ID" value="XM_033605827.1"/>
</dbReference>
<evidence type="ECO:0000313" key="1">
    <source>
        <dbReference type="Proteomes" id="UP000504637"/>
    </source>
</evidence>
<dbReference type="GeneID" id="54363627"/>
<dbReference type="AlphaFoldDB" id="A0A6J3LSP1"/>
<reference evidence="2" key="1">
    <citation type="submission" date="2020-01" db="EMBL/GenBank/DDBJ databases">
        <authorList>
            <consortium name="DOE Joint Genome Institute"/>
            <person name="Haridas S."/>
            <person name="Albert R."/>
            <person name="Binder M."/>
            <person name="Bloem J."/>
            <person name="Labutti K."/>
            <person name="Salamov A."/>
            <person name="Andreopoulos B."/>
            <person name="Baker S.E."/>
            <person name="Barry K."/>
            <person name="Bills G."/>
            <person name="Bluhm B.H."/>
            <person name="Cannon C."/>
            <person name="Castanera R."/>
            <person name="Culley D.E."/>
            <person name="Daum C."/>
            <person name="Ezra D."/>
            <person name="Gonzalez J.B."/>
            <person name="Henrissat B."/>
            <person name="Kuo A."/>
            <person name="Liang C."/>
            <person name="Lipzen A."/>
            <person name="Lutzoni F."/>
            <person name="Magnuson J."/>
            <person name="Mondo S."/>
            <person name="Nolan M."/>
            <person name="Ohm R."/>
            <person name="Pangilinan J."/>
            <person name="Park H.-J."/>
            <person name="Ramirez L."/>
            <person name="Alfaro M."/>
            <person name="Sun H."/>
            <person name="Tritt A."/>
            <person name="Yoshinaga Y."/>
            <person name="Zwiers L.-H."/>
            <person name="Turgeon B.G."/>
            <person name="Goodwin S.B."/>
            <person name="Spatafora J.W."/>
            <person name="Crous P.W."/>
            <person name="Grigoriev I.V."/>
        </authorList>
    </citation>
    <scope>NUCLEOTIDE SEQUENCE</scope>
    <source>
        <strain evidence="2">CBS 342.82</strain>
    </source>
</reference>
<organism evidence="2">
    <name type="scientific">Dissoconium aciculare CBS 342.82</name>
    <dbReference type="NCBI Taxonomy" id="1314786"/>
    <lineage>
        <taxon>Eukaryota</taxon>
        <taxon>Fungi</taxon>
        <taxon>Dikarya</taxon>
        <taxon>Ascomycota</taxon>
        <taxon>Pezizomycotina</taxon>
        <taxon>Dothideomycetes</taxon>
        <taxon>Dothideomycetidae</taxon>
        <taxon>Mycosphaerellales</taxon>
        <taxon>Dissoconiaceae</taxon>
        <taxon>Dissoconium</taxon>
    </lineage>
</organism>
<name>A0A6J3LSP1_9PEZI</name>
<accession>A0A6J3LSP1</accession>
<sequence>MPAESALALTVTFIRGAHILLSVNHILELILDDARMILRIKATDPVLTTALHKSAISSQFMITSPSSSHSMTSCLWHCHI</sequence>
<protein>
    <submittedName>
        <fullName evidence="2">Uncharacterized protein</fullName>
    </submittedName>
</protein>
<gene>
    <name evidence="2" type="ORF">K489DRAFT_384301</name>
</gene>
<feature type="non-terminal residue" evidence="2">
    <location>
        <position position="80"/>
    </location>
</feature>
<dbReference type="Proteomes" id="UP000504637">
    <property type="component" value="Unplaced"/>
</dbReference>
<proteinExistence type="predicted"/>